<protein>
    <submittedName>
        <fullName evidence="10">Branched-chain amino acid ABC transporter permease</fullName>
    </submittedName>
</protein>
<evidence type="ECO:0000256" key="8">
    <source>
        <dbReference type="ARBA" id="ARBA00037998"/>
    </source>
</evidence>
<comment type="similarity">
    <text evidence="8">Belongs to the binding-protein-dependent transport system permease family. LivHM subfamily.</text>
</comment>
<dbReference type="InterPro" id="IPR052157">
    <property type="entry name" value="BCAA_transport_permease"/>
</dbReference>
<comment type="caution">
    <text evidence="10">The sequence shown here is derived from an EMBL/GenBank/DDBJ whole genome shotgun (WGS) entry which is preliminary data.</text>
</comment>
<dbReference type="PANTHER" id="PTHR11795">
    <property type="entry name" value="BRANCHED-CHAIN AMINO ACID TRANSPORT SYSTEM PERMEASE PROTEIN LIVH"/>
    <property type="match status" value="1"/>
</dbReference>
<feature type="transmembrane region" description="Helical" evidence="9">
    <location>
        <begin position="220"/>
        <end position="249"/>
    </location>
</feature>
<evidence type="ECO:0000256" key="7">
    <source>
        <dbReference type="ARBA" id="ARBA00023136"/>
    </source>
</evidence>
<evidence type="ECO:0000313" key="11">
    <source>
        <dbReference type="Proteomes" id="UP001597260"/>
    </source>
</evidence>
<reference evidence="11" key="1">
    <citation type="journal article" date="2019" name="Int. J. Syst. Evol. Microbiol.">
        <title>The Global Catalogue of Microorganisms (GCM) 10K type strain sequencing project: providing services to taxonomists for standard genome sequencing and annotation.</title>
        <authorList>
            <consortium name="The Broad Institute Genomics Platform"/>
            <consortium name="The Broad Institute Genome Sequencing Center for Infectious Disease"/>
            <person name="Wu L."/>
            <person name="Ma J."/>
        </authorList>
    </citation>
    <scope>NUCLEOTIDE SEQUENCE [LARGE SCALE GENOMIC DNA]</scope>
    <source>
        <strain evidence="11">JCM 31037</strain>
    </source>
</reference>
<dbReference type="InterPro" id="IPR001851">
    <property type="entry name" value="ABC_transp_permease"/>
</dbReference>
<keyword evidence="4 9" id="KW-0812">Transmembrane</keyword>
<keyword evidence="3" id="KW-1003">Cell membrane</keyword>
<dbReference type="Pfam" id="PF02653">
    <property type="entry name" value="BPD_transp_2"/>
    <property type="match status" value="1"/>
</dbReference>
<evidence type="ECO:0000256" key="3">
    <source>
        <dbReference type="ARBA" id="ARBA00022475"/>
    </source>
</evidence>
<feature type="transmembrane region" description="Helical" evidence="9">
    <location>
        <begin position="133"/>
        <end position="158"/>
    </location>
</feature>
<feature type="transmembrane region" description="Helical" evidence="9">
    <location>
        <begin position="90"/>
        <end position="113"/>
    </location>
</feature>
<name>A0ABW3Y9Y9_9ACTN</name>
<dbReference type="Proteomes" id="UP001597260">
    <property type="component" value="Unassembled WGS sequence"/>
</dbReference>
<feature type="transmembrane region" description="Helical" evidence="9">
    <location>
        <begin position="187"/>
        <end position="208"/>
    </location>
</feature>
<evidence type="ECO:0000256" key="9">
    <source>
        <dbReference type="SAM" id="Phobius"/>
    </source>
</evidence>
<accession>A0ABW3Y9Y9</accession>
<keyword evidence="5" id="KW-0029">Amino-acid transport</keyword>
<keyword evidence="2" id="KW-0813">Transport</keyword>
<keyword evidence="11" id="KW-1185">Reference proteome</keyword>
<comment type="subcellular location">
    <subcellularLocation>
        <location evidence="1">Cell membrane</location>
        <topology evidence="1">Multi-pass membrane protein</topology>
    </subcellularLocation>
</comment>
<organism evidence="10 11">
    <name type="scientific">Micromonospora sonneratiae</name>
    <dbReference type="NCBI Taxonomy" id="1184706"/>
    <lineage>
        <taxon>Bacteria</taxon>
        <taxon>Bacillati</taxon>
        <taxon>Actinomycetota</taxon>
        <taxon>Actinomycetes</taxon>
        <taxon>Micromonosporales</taxon>
        <taxon>Micromonosporaceae</taxon>
        <taxon>Micromonospora</taxon>
    </lineage>
</organism>
<dbReference type="PANTHER" id="PTHR11795:SF451">
    <property type="entry name" value="ABC TRANSPORTER PERMEASE PROTEIN"/>
    <property type="match status" value="1"/>
</dbReference>
<feature type="transmembrane region" description="Helical" evidence="9">
    <location>
        <begin position="6"/>
        <end position="27"/>
    </location>
</feature>
<evidence type="ECO:0000256" key="6">
    <source>
        <dbReference type="ARBA" id="ARBA00022989"/>
    </source>
</evidence>
<dbReference type="EMBL" id="JBHTMP010000006">
    <property type="protein sequence ID" value="MFD1320593.1"/>
    <property type="molecule type" value="Genomic_DNA"/>
</dbReference>
<evidence type="ECO:0000256" key="5">
    <source>
        <dbReference type="ARBA" id="ARBA00022970"/>
    </source>
</evidence>
<proteinExistence type="inferred from homology"/>
<feature type="transmembrane region" description="Helical" evidence="9">
    <location>
        <begin position="256"/>
        <end position="279"/>
    </location>
</feature>
<dbReference type="CDD" id="cd06582">
    <property type="entry name" value="TM_PBP1_LivH_like"/>
    <property type="match status" value="1"/>
</dbReference>
<evidence type="ECO:0000256" key="1">
    <source>
        <dbReference type="ARBA" id="ARBA00004651"/>
    </source>
</evidence>
<feature type="transmembrane region" description="Helical" evidence="9">
    <location>
        <begin position="60"/>
        <end position="83"/>
    </location>
</feature>
<keyword evidence="7 9" id="KW-0472">Membrane</keyword>
<dbReference type="RefSeq" id="WP_377567740.1">
    <property type="nucleotide sequence ID" value="NZ_JBHTMP010000006.1"/>
</dbReference>
<keyword evidence="6 9" id="KW-1133">Transmembrane helix</keyword>
<evidence type="ECO:0000256" key="4">
    <source>
        <dbReference type="ARBA" id="ARBA00022692"/>
    </source>
</evidence>
<sequence>MTLFLQQLIGGLTVGGMYAFLALALVFSFRSTGVVNFAQGEMAMFSAYLAWQLTAWGVPFYLAVLLTVIASFLIGGAVYGVLIKPVPASAHLAVVGVTIGLFLCLNGLAQYIWTGLGKSFPGFIQGEPFRFGGLVVGLDALSVVVLLAATLGLLYLVFEHTKLGLGMRAAAAATQESRLVGIRVTQMFLLGWGIAAAIGALAGVTVAPRLTLSPDMMLTTIIYAFAAATLGGFSSIAGAVIGGLLVGVVENLASTYIPFVTGDMRIFVALVIIMGVLLVRPSGLFGKPEGVRL</sequence>
<evidence type="ECO:0000313" key="10">
    <source>
        <dbReference type="EMBL" id="MFD1320593.1"/>
    </source>
</evidence>
<gene>
    <name evidence="10" type="ORF">ACFQ4H_05750</name>
</gene>
<evidence type="ECO:0000256" key="2">
    <source>
        <dbReference type="ARBA" id="ARBA00022448"/>
    </source>
</evidence>
<feature type="transmembrane region" description="Helical" evidence="9">
    <location>
        <begin position="34"/>
        <end position="54"/>
    </location>
</feature>